<dbReference type="InterPro" id="IPR052028">
    <property type="entry name" value="HipA_Ser/Thr_kinase"/>
</dbReference>
<name>A0A8J7SCH2_9BACT</name>
<keyword evidence="4" id="KW-1185">Reference proteome</keyword>
<dbReference type="InterPro" id="IPR017508">
    <property type="entry name" value="HipA_N1"/>
</dbReference>
<dbReference type="Proteomes" id="UP000673975">
    <property type="component" value="Unassembled WGS sequence"/>
</dbReference>
<feature type="compositionally biased region" description="Basic and acidic residues" evidence="1">
    <location>
        <begin position="115"/>
        <end position="125"/>
    </location>
</feature>
<evidence type="ECO:0000259" key="2">
    <source>
        <dbReference type="Pfam" id="PF13657"/>
    </source>
</evidence>
<feature type="region of interest" description="Disordered" evidence="1">
    <location>
        <begin position="104"/>
        <end position="125"/>
    </location>
</feature>
<dbReference type="PANTHER" id="PTHR37419">
    <property type="entry name" value="SERINE/THREONINE-PROTEIN KINASE TOXIN HIPA"/>
    <property type="match status" value="1"/>
</dbReference>
<evidence type="ECO:0000256" key="1">
    <source>
        <dbReference type="SAM" id="MobiDB-lite"/>
    </source>
</evidence>
<accession>A0A8J7SCH2</accession>
<dbReference type="EMBL" id="JAFIDN010000011">
    <property type="protein sequence ID" value="MBP3193496.1"/>
    <property type="molecule type" value="Genomic_DNA"/>
</dbReference>
<dbReference type="GO" id="GO:0004674">
    <property type="term" value="F:protein serine/threonine kinase activity"/>
    <property type="evidence" value="ECO:0007669"/>
    <property type="project" value="TreeGrafter"/>
</dbReference>
<evidence type="ECO:0000313" key="3">
    <source>
        <dbReference type="EMBL" id="MBP3193496.1"/>
    </source>
</evidence>
<dbReference type="NCBIfam" id="TIGR03071">
    <property type="entry name" value="couple_hipA"/>
    <property type="match status" value="1"/>
</dbReference>
<feature type="domain" description="HipA N-terminal subdomain 1" evidence="2">
    <location>
        <begin position="7"/>
        <end position="103"/>
    </location>
</feature>
<dbReference type="AlphaFoldDB" id="A0A8J7SCH2"/>
<gene>
    <name evidence="3" type="ORF">NATSA_12545</name>
</gene>
<comment type="caution">
    <text evidence="3">The sequence shown here is derived from an EMBL/GenBank/DDBJ whole genome shotgun (WGS) entry which is preliminary data.</text>
</comment>
<organism evidence="3 4">
    <name type="scientific">Natronogracilivirga saccharolytica</name>
    <dbReference type="NCBI Taxonomy" id="2812953"/>
    <lineage>
        <taxon>Bacteria</taxon>
        <taxon>Pseudomonadati</taxon>
        <taxon>Balneolota</taxon>
        <taxon>Balneolia</taxon>
        <taxon>Balneolales</taxon>
        <taxon>Cyclonatronaceae</taxon>
        <taxon>Natronogracilivirga</taxon>
    </lineage>
</organism>
<reference evidence="3" key="1">
    <citation type="submission" date="2021-02" db="EMBL/GenBank/DDBJ databases">
        <title>Natronogracilivirga saccharolytica gen. nov. sp. nov. a new anaerobic, haloalkiliphilic carbohydrate-fermenting bacterium from soda lake and proposing of Cyclonatronumiaceae fam. nov. in the phylum Balneolaeota.</title>
        <authorList>
            <person name="Zhilina T.N."/>
            <person name="Sorokin D.Y."/>
            <person name="Zavarzina D.G."/>
            <person name="Toshchakov S.V."/>
            <person name="Kublanov I.V."/>
        </authorList>
    </citation>
    <scope>NUCLEOTIDE SEQUENCE</scope>
    <source>
        <strain evidence="3">Z-1702</strain>
    </source>
</reference>
<sequence>MMHRIAHIYVHEAFAGILKETETGYEFAYAAEYLDSGDVAPVSLTLPLRREPYQSNVMFPFFDGLIPEGWLLDVVTETWKVNPRDRMGLLLVSCRDCIGNVSVREPSVGWGPSSGRDDESEGHHE</sequence>
<dbReference type="PANTHER" id="PTHR37419:SF6">
    <property type="entry name" value="KINASE HI_0665-RELATED"/>
    <property type="match status" value="1"/>
</dbReference>
<dbReference type="Pfam" id="PF13657">
    <property type="entry name" value="Couple_hipA"/>
    <property type="match status" value="1"/>
</dbReference>
<proteinExistence type="predicted"/>
<dbReference type="GO" id="GO:0005829">
    <property type="term" value="C:cytosol"/>
    <property type="evidence" value="ECO:0007669"/>
    <property type="project" value="TreeGrafter"/>
</dbReference>
<protein>
    <submittedName>
        <fullName evidence="3">HipA N-terminal domain-containing protein</fullName>
    </submittedName>
</protein>
<evidence type="ECO:0000313" key="4">
    <source>
        <dbReference type="Proteomes" id="UP000673975"/>
    </source>
</evidence>